<sequence length="247" mass="28614">MIQVLSEFCVQEKEEEDKQIFEYRQRSLRLSIQHPKAKNLNNLYIITTFSYQDSRSSSKINLCKFIVPKIHRCEAKHIDLWNQNLTLDAFKAIVSAKHVRQLYLEDINIYANDDNDEFPVEYIIQHCLNASSITVNHIKSSNIICTKNNSSILADLFLNSKLKTFCIGGLNEHLNPQDFCTFMKNNGASGSRFTLSFKSNPSHEYISNLKKQIDVTKNFWLPSRGKPIVELILPKKLIKKVHFLSNF</sequence>
<proteinExistence type="predicted"/>
<protein>
    <submittedName>
        <fullName evidence="2">Uncharacterized protein</fullName>
    </submittedName>
</protein>
<keyword evidence="1" id="KW-1185">Reference proteome</keyword>
<accession>A0A914YZW0</accession>
<dbReference type="AlphaFoldDB" id="A0A914YZW0"/>
<reference evidence="2" key="1">
    <citation type="submission" date="2022-11" db="UniProtKB">
        <authorList>
            <consortium name="WormBaseParasite"/>
        </authorList>
    </citation>
    <scope>IDENTIFICATION</scope>
</reference>
<dbReference type="Proteomes" id="UP000887577">
    <property type="component" value="Unplaced"/>
</dbReference>
<evidence type="ECO:0000313" key="1">
    <source>
        <dbReference type="Proteomes" id="UP000887577"/>
    </source>
</evidence>
<dbReference type="WBParaSite" id="PSU_v2.g5466.t1">
    <property type="protein sequence ID" value="PSU_v2.g5466.t1"/>
    <property type="gene ID" value="PSU_v2.g5466"/>
</dbReference>
<evidence type="ECO:0000313" key="2">
    <source>
        <dbReference type="WBParaSite" id="PSU_v2.g5466.t1"/>
    </source>
</evidence>
<organism evidence="1 2">
    <name type="scientific">Panagrolaimus superbus</name>
    <dbReference type="NCBI Taxonomy" id="310955"/>
    <lineage>
        <taxon>Eukaryota</taxon>
        <taxon>Metazoa</taxon>
        <taxon>Ecdysozoa</taxon>
        <taxon>Nematoda</taxon>
        <taxon>Chromadorea</taxon>
        <taxon>Rhabditida</taxon>
        <taxon>Tylenchina</taxon>
        <taxon>Panagrolaimomorpha</taxon>
        <taxon>Panagrolaimoidea</taxon>
        <taxon>Panagrolaimidae</taxon>
        <taxon>Panagrolaimus</taxon>
    </lineage>
</organism>
<name>A0A914YZW0_9BILA</name>